<sequence>MFFGLGNFLAQQDLETDDPAPLHRDGVIIEVTVTRAADGYRVSRAGYVPTFVDAPSDVVVLAPPFSAARTTATSPRPEHRWWTSPRADRHRRGWSPRAADGGGTRTW</sequence>
<evidence type="ECO:0000313" key="2">
    <source>
        <dbReference type="EMBL" id="UZJ24659.1"/>
    </source>
</evidence>
<protein>
    <submittedName>
        <fullName evidence="2">Uncharacterized protein</fullName>
    </submittedName>
</protein>
<feature type="region of interest" description="Disordered" evidence="1">
    <location>
        <begin position="68"/>
        <end position="107"/>
    </location>
</feature>
<evidence type="ECO:0000256" key="1">
    <source>
        <dbReference type="SAM" id="MobiDB-lite"/>
    </source>
</evidence>
<organism evidence="2 3">
    <name type="scientific">Rhodococcus antarcticus</name>
    <dbReference type="NCBI Taxonomy" id="2987751"/>
    <lineage>
        <taxon>Bacteria</taxon>
        <taxon>Bacillati</taxon>
        <taxon>Actinomycetota</taxon>
        <taxon>Actinomycetes</taxon>
        <taxon>Mycobacteriales</taxon>
        <taxon>Nocardiaceae</taxon>
        <taxon>Rhodococcus</taxon>
    </lineage>
</organism>
<name>A0ABY6NZ31_9NOCA</name>
<keyword evidence="3" id="KW-1185">Reference proteome</keyword>
<accession>A0ABY6NZ31</accession>
<gene>
    <name evidence="2" type="ORF">RHODO2019_16300</name>
</gene>
<evidence type="ECO:0000313" key="3">
    <source>
        <dbReference type="Proteomes" id="UP001164965"/>
    </source>
</evidence>
<proteinExistence type="predicted"/>
<reference evidence="2" key="1">
    <citation type="submission" date="2022-10" db="EMBL/GenBank/DDBJ databases">
        <title>Rhodococcus sp.75.</title>
        <authorList>
            <person name="Sun M."/>
        </authorList>
    </citation>
    <scope>NUCLEOTIDE SEQUENCE</scope>
    <source>
        <strain evidence="2">75</strain>
    </source>
</reference>
<dbReference type="RefSeq" id="WP_265382766.1">
    <property type="nucleotide sequence ID" value="NZ_CP110615.1"/>
</dbReference>
<dbReference type="Proteomes" id="UP001164965">
    <property type="component" value="Chromosome"/>
</dbReference>
<dbReference type="EMBL" id="CP110615">
    <property type="protein sequence ID" value="UZJ24659.1"/>
    <property type="molecule type" value="Genomic_DNA"/>
</dbReference>